<dbReference type="EMBL" id="JACSPW010000001">
    <property type="protein sequence ID" value="MBD8031848.1"/>
    <property type="molecule type" value="Genomic_DNA"/>
</dbReference>
<keyword evidence="2" id="KW-1185">Reference proteome</keyword>
<dbReference type="RefSeq" id="WP_191702466.1">
    <property type="nucleotide sequence ID" value="NZ_JACSPW010000001.1"/>
</dbReference>
<evidence type="ECO:0000313" key="2">
    <source>
        <dbReference type="Proteomes" id="UP000600565"/>
    </source>
</evidence>
<accession>A0ABR8XIS5</accession>
<evidence type="ECO:0000313" key="1">
    <source>
        <dbReference type="EMBL" id="MBD8031848.1"/>
    </source>
</evidence>
<organism evidence="1 2">
    <name type="scientific">Solibacillus merdavium</name>
    <dbReference type="NCBI Taxonomy" id="2762218"/>
    <lineage>
        <taxon>Bacteria</taxon>
        <taxon>Bacillati</taxon>
        <taxon>Bacillota</taxon>
        <taxon>Bacilli</taxon>
        <taxon>Bacillales</taxon>
        <taxon>Caryophanaceae</taxon>
        <taxon>Solibacillus</taxon>
    </lineage>
</organism>
<evidence type="ECO:0008006" key="3">
    <source>
        <dbReference type="Google" id="ProtNLM"/>
    </source>
</evidence>
<proteinExistence type="predicted"/>
<gene>
    <name evidence="1" type="ORF">H9632_02125</name>
</gene>
<name>A0ABR8XIS5_9BACL</name>
<protein>
    <recommendedName>
        <fullName evidence="3">DUF2634 domain-containing protein</fullName>
    </recommendedName>
</protein>
<dbReference type="Proteomes" id="UP000600565">
    <property type="component" value="Unassembled WGS sequence"/>
</dbReference>
<sequence>MGQEFSKDQLTKLSIVEIPDGVIGNIHQFKNFDPSRILHYELKEDCLLIYMEEWVRLEAINEFSGTVEDFRNEVERGIRPEVEAFESFEYNEDLSELKFTVKRDLFEQDILAEMLEISIVEDAIKFQIYSRKSIGVQVYYLDDKTKLVFEQRFYPESR</sequence>
<reference evidence="1 2" key="1">
    <citation type="submission" date="2020-08" db="EMBL/GenBank/DDBJ databases">
        <title>A Genomic Blueprint of the Chicken Gut Microbiome.</title>
        <authorList>
            <person name="Gilroy R."/>
            <person name="Ravi A."/>
            <person name="Getino M."/>
            <person name="Pursley I."/>
            <person name="Horton D.L."/>
            <person name="Alikhan N.-F."/>
            <person name="Baker D."/>
            <person name="Gharbi K."/>
            <person name="Hall N."/>
            <person name="Watson M."/>
            <person name="Adriaenssens E.M."/>
            <person name="Foster-Nyarko E."/>
            <person name="Jarju S."/>
            <person name="Secka A."/>
            <person name="Antonio M."/>
            <person name="Oren A."/>
            <person name="Chaudhuri R."/>
            <person name="La Ragione R.M."/>
            <person name="Hildebrand F."/>
            <person name="Pallen M.J."/>
        </authorList>
    </citation>
    <scope>NUCLEOTIDE SEQUENCE [LARGE SCALE GENOMIC DNA]</scope>
    <source>
        <strain evidence="1 2">Sa1YVA6</strain>
    </source>
</reference>
<comment type="caution">
    <text evidence="1">The sequence shown here is derived from an EMBL/GenBank/DDBJ whole genome shotgun (WGS) entry which is preliminary data.</text>
</comment>